<organism evidence="1 2">
    <name type="scientific">Afipia felis</name>
    <name type="common">Cat scratch disease bacillus</name>
    <dbReference type="NCBI Taxonomy" id="1035"/>
    <lineage>
        <taxon>Bacteria</taxon>
        <taxon>Pseudomonadati</taxon>
        <taxon>Pseudomonadota</taxon>
        <taxon>Alphaproteobacteria</taxon>
        <taxon>Hyphomicrobiales</taxon>
        <taxon>Nitrobacteraceae</taxon>
        <taxon>Afipia</taxon>
    </lineage>
</organism>
<dbReference type="STRING" id="1035.BN961_01458"/>
<dbReference type="OrthoDB" id="8129671at2"/>
<protein>
    <submittedName>
        <fullName evidence="1">Uncharacterized protein</fullName>
    </submittedName>
</protein>
<dbReference type="EMBL" id="CCAZ020000001">
    <property type="protein sequence ID" value="CEG08050.1"/>
    <property type="molecule type" value="Genomic_DNA"/>
</dbReference>
<proteinExistence type="predicted"/>
<sequence length="65" mass="7078">MFVLILGLLGASGLFYFAGATQNSGWTWSYEVCRQGTILCDNPHWVLIAAGIAIAIEMVRNMSKA</sequence>
<dbReference type="Proteomes" id="UP000035762">
    <property type="component" value="Unassembled WGS sequence"/>
</dbReference>
<name>A0A090MKQ6_AFIFE</name>
<keyword evidence="2" id="KW-1185">Reference proteome</keyword>
<reference evidence="1 2" key="1">
    <citation type="journal article" date="2014" name="Genome Announc.">
        <title>Genome Sequence of Afipia felis Strain 76713, Isolated in Hospital Water Using an Amoeba Co-Culture Procedure.</title>
        <authorList>
            <person name="Benamar S."/>
            <person name="La Scola B."/>
            <person name="Croce O."/>
        </authorList>
    </citation>
    <scope>NUCLEOTIDE SEQUENCE [LARGE SCALE GENOMIC DNA]</scope>
    <source>
        <strain evidence="1 2">76713</strain>
    </source>
</reference>
<evidence type="ECO:0000313" key="2">
    <source>
        <dbReference type="Proteomes" id="UP000035762"/>
    </source>
</evidence>
<dbReference type="AlphaFoldDB" id="A0A090MKQ6"/>
<gene>
    <name evidence="1" type="ORF">BN961_01458</name>
</gene>
<dbReference type="RefSeq" id="WP_009339497.1">
    <property type="nucleotide sequence ID" value="NZ_CCAZ020000001.1"/>
</dbReference>
<evidence type="ECO:0000313" key="1">
    <source>
        <dbReference type="EMBL" id="CEG08050.1"/>
    </source>
</evidence>
<comment type="caution">
    <text evidence="1">The sequence shown here is derived from an EMBL/GenBank/DDBJ whole genome shotgun (WGS) entry which is preliminary data.</text>
</comment>
<accession>A0A090MKQ6</accession>